<sequence>MDELGVIFLVILFTIIVYPNFTFFKELKKIEKNHFKYKLIHFLMCLIFPCSIIFIVAAILSSPAFIDLLNLDIDTSTYTYRIIIGIIIFPLSIIINIYFTKFYLKRISKTKNEIELIGKE</sequence>
<feature type="transmembrane region" description="Helical" evidence="1">
    <location>
        <begin position="78"/>
        <end position="99"/>
    </location>
</feature>
<evidence type="ECO:0000313" key="4">
    <source>
        <dbReference type="Proteomes" id="UP000032061"/>
    </source>
</evidence>
<dbReference type="EMBL" id="JPRK01000007">
    <property type="protein sequence ID" value="KIO53342.1"/>
    <property type="molecule type" value="Genomic_DNA"/>
</dbReference>
<organism evidence="2 4">
    <name type="scientific">Flavobacterium hibernum</name>
    <dbReference type="NCBI Taxonomy" id="37752"/>
    <lineage>
        <taxon>Bacteria</taxon>
        <taxon>Pseudomonadati</taxon>
        <taxon>Bacteroidota</taxon>
        <taxon>Flavobacteriia</taxon>
        <taxon>Flavobacteriales</taxon>
        <taxon>Flavobacteriaceae</taxon>
        <taxon>Flavobacterium</taxon>
    </lineage>
</organism>
<evidence type="ECO:0000256" key="1">
    <source>
        <dbReference type="SAM" id="Phobius"/>
    </source>
</evidence>
<reference evidence="2 4" key="1">
    <citation type="submission" date="2015-01" db="EMBL/GenBank/DDBJ databases">
        <title>Genome of Flavobacterium hibernum DSM 12611.</title>
        <authorList>
            <person name="Stropko S.J."/>
            <person name="Pipes S.E."/>
            <person name="Newman J.D."/>
        </authorList>
    </citation>
    <scope>NUCLEOTIDE SEQUENCE [LARGE SCALE GENOMIC DNA]</scope>
    <source>
        <strain evidence="2 4">DSM 12611</strain>
    </source>
</reference>
<name>A0A0D0F5D8_9FLAO</name>
<feature type="transmembrane region" description="Helical" evidence="1">
    <location>
        <begin position="39"/>
        <end position="66"/>
    </location>
</feature>
<dbReference type="EMBL" id="MUGX01000011">
    <property type="protein sequence ID" value="OXA87942.1"/>
    <property type="molecule type" value="Genomic_DNA"/>
</dbReference>
<accession>A0A0D0F5D8</accession>
<dbReference type="STRING" id="37752.IW18_08520"/>
<dbReference type="Proteomes" id="UP000032061">
    <property type="component" value="Unassembled WGS sequence"/>
</dbReference>
<feature type="transmembrane region" description="Helical" evidence="1">
    <location>
        <begin position="6"/>
        <end position="27"/>
    </location>
</feature>
<protein>
    <submittedName>
        <fullName evidence="2">Uncharacterized protein</fullName>
    </submittedName>
</protein>
<evidence type="ECO:0000313" key="2">
    <source>
        <dbReference type="EMBL" id="KIO53342.1"/>
    </source>
</evidence>
<keyword evidence="5" id="KW-1185">Reference proteome</keyword>
<evidence type="ECO:0000313" key="3">
    <source>
        <dbReference type="EMBL" id="OXA87942.1"/>
    </source>
</evidence>
<evidence type="ECO:0000313" key="5">
    <source>
        <dbReference type="Proteomes" id="UP000198302"/>
    </source>
</evidence>
<comment type="caution">
    <text evidence="2">The sequence shown here is derived from an EMBL/GenBank/DDBJ whole genome shotgun (WGS) entry which is preliminary data.</text>
</comment>
<dbReference type="Proteomes" id="UP000198302">
    <property type="component" value="Unassembled WGS sequence"/>
</dbReference>
<reference evidence="3 5" key="2">
    <citation type="submission" date="2016-11" db="EMBL/GenBank/DDBJ databases">
        <title>Whole genomes of Flavobacteriaceae.</title>
        <authorList>
            <person name="Stine C."/>
            <person name="Li C."/>
            <person name="Tadesse D."/>
        </authorList>
    </citation>
    <scope>NUCLEOTIDE SEQUENCE [LARGE SCALE GENOMIC DNA]</scope>
    <source>
        <strain evidence="3 5">ATCC 51468</strain>
    </source>
</reference>
<proteinExistence type="predicted"/>
<keyword evidence="1" id="KW-0472">Membrane</keyword>
<gene>
    <name evidence="3" type="ORF">B0A73_09135</name>
    <name evidence="2" type="ORF">IW18_08520</name>
</gene>
<keyword evidence="1" id="KW-0812">Transmembrane</keyword>
<keyword evidence="1" id="KW-1133">Transmembrane helix</keyword>
<dbReference type="AlphaFoldDB" id="A0A0D0F5D8"/>